<accession>A0A561TP56</accession>
<protein>
    <recommendedName>
        <fullName evidence="3">DDE superfamily endonuclease</fullName>
    </recommendedName>
</protein>
<dbReference type="EMBL" id="VIWV01000001">
    <property type="protein sequence ID" value="TWF88908.1"/>
    <property type="molecule type" value="Genomic_DNA"/>
</dbReference>
<evidence type="ECO:0000313" key="1">
    <source>
        <dbReference type="EMBL" id="TWF88908.1"/>
    </source>
</evidence>
<proteinExistence type="predicted"/>
<name>A0A561TP56_9ACTN</name>
<keyword evidence="2" id="KW-1185">Reference proteome</keyword>
<sequence>MSESTVRRPRDELIGLLAAQAPRLDRALNEIARQGGDLVLIDGTLVRTQRRTGKADRRNYSGCEQEIADSLQTRWLRFVASEGELWKVPSPTALCFDPEKWWKQQVKAAQDLDA</sequence>
<reference evidence="1 2" key="1">
    <citation type="submission" date="2019-06" db="EMBL/GenBank/DDBJ databases">
        <title>Sequencing the genomes of 1000 actinobacteria strains.</title>
        <authorList>
            <person name="Klenk H.-P."/>
        </authorList>
    </citation>
    <scope>NUCLEOTIDE SEQUENCE [LARGE SCALE GENOMIC DNA]</scope>
    <source>
        <strain evidence="1 2">DSM 41695</strain>
    </source>
</reference>
<dbReference type="AlphaFoldDB" id="A0A561TP56"/>
<evidence type="ECO:0008006" key="3">
    <source>
        <dbReference type="Google" id="ProtNLM"/>
    </source>
</evidence>
<comment type="caution">
    <text evidence="1">The sequence shown here is derived from an EMBL/GenBank/DDBJ whole genome shotgun (WGS) entry which is preliminary data.</text>
</comment>
<organism evidence="1 2">
    <name type="scientific">Streptomyces capillispiralis</name>
    <dbReference type="NCBI Taxonomy" id="68182"/>
    <lineage>
        <taxon>Bacteria</taxon>
        <taxon>Bacillati</taxon>
        <taxon>Actinomycetota</taxon>
        <taxon>Actinomycetes</taxon>
        <taxon>Kitasatosporales</taxon>
        <taxon>Streptomycetaceae</taxon>
        <taxon>Streptomyces</taxon>
    </lineage>
</organism>
<evidence type="ECO:0000313" key="2">
    <source>
        <dbReference type="Proteomes" id="UP000316603"/>
    </source>
</evidence>
<gene>
    <name evidence="1" type="ORF">FHX78_115949</name>
</gene>
<dbReference type="Proteomes" id="UP000316603">
    <property type="component" value="Unassembled WGS sequence"/>
</dbReference>